<reference evidence="1 2" key="1">
    <citation type="journal article" date="2007" name="Nat. Biotechnol.">
        <title>Complete genome sequence of the erythromycin-producing bacterium Saccharopolyspora erythraea NRRL23338.</title>
        <authorList>
            <person name="Oliynyk M."/>
            <person name="Samborskyy M."/>
            <person name="Lester J.B."/>
            <person name="Mironenko T."/>
            <person name="Scott N."/>
            <person name="Dickens S."/>
            <person name="Haydock S.F."/>
            <person name="Leadlay P.F."/>
        </authorList>
    </citation>
    <scope>NUCLEOTIDE SEQUENCE [LARGE SCALE GENOMIC DNA]</scope>
    <source>
        <strain evidence="2">ATCC 11635 / DSM 40517 / JCM 4748 / NBRC 13426 / NCIMB 8594 / NRRL 2338</strain>
    </source>
</reference>
<protein>
    <submittedName>
        <fullName evidence="1">Uncharacterized protein</fullName>
    </submittedName>
</protein>
<proteinExistence type="predicted"/>
<organism evidence="1 2">
    <name type="scientific">Saccharopolyspora erythraea (strain ATCC 11635 / DSM 40517 / JCM 4748 / NBRC 13426 / NCIMB 8594 / NRRL 2338)</name>
    <dbReference type="NCBI Taxonomy" id="405948"/>
    <lineage>
        <taxon>Bacteria</taxon>
        <taxon>Bacillati</taxon>
        <taxon>Actinomycetota</taxon>
        <taxon>Actinomycetes</taxon>
        <taxon>Pseudonocardiales</taxon>
        <taxon>Pseudonocardiaceae</taxon>
        <taxon>Saccharopolyspora</taxon>
    </lineage>
</organism>
<dbReference type="Proteomes" id="UP000006728">
    <property type="component" value="Chromosome"/>
</dbReference>
<sequence>MGVERQPWTMALQRTGGLFAGAELTTSVRSADLDDESREALERHIEQAGFEQLAQRSPITGPGADMYQYEVTLERGGRRSSVVVSQTAVPDSLRPLVEWLEQRAIDEQ</sequence>
<accession>A4FJQ2</accession>
<gene>
    <name evidence="1" type="ordered locus">SACE_5013</name>
</gene>
<dbReference type="HOGENOM" id="CLU_159961_0_0_11"/>
<dbReference type="KEGG" id="sen:SACE_5013"/>
<dbReference type="RefSeq" id="WP_011874561.1">
    <property type="nucleotide sequence ID" value="NC_009142.1"/>
</dbReference>
<dbReference type="InterPro" id="IPR049457">
    <property type="entry name" value="Emfourin"/>
</dbReference>
<evidence type="ECO:0000313" key="1">
    <source>
        <dbReference type="EMBL" id="CAM04277.1"/>
    </source>
</evidence>
<evidence type="ECO:0000313" key="2">
    <source>
        <dbReference type="Proteomes" id="UP000006728"/>
    </source>
</evidence>
<dbReference type="AlphaFoldDB" id="A4FJQ2"/>
<dbReference type="Pfam" id="PF20242">
    <property type="entry name" value="Emfourin"/>
    <property type="match status" value="1"/>
</dbReference>
<dbReference type="EMBL" id="AM420293">
    <property type="protein sequence ID" value="CAM04277.1"/>
    <property type="molecule type" value="Genomic_DNA"/>
</dbReference>
<name>A4FJQ2_SACEN</name>
<keyword evidence="2" id="KW-1185">Reference proteome</keyword>